<proteinExistence type="predicted"/>
<dbReference type="Pfam" id="PF10825">
    <property type="entry name" value="DUF2752"/>
    <property type="match status" value="1"/>
</dbReference>
<dbReference type="RefSeq" id="WP_119319699.1">
    <property type="nucleotide sequence ID" value="NZ_AP025739.1"/>
</dbReference>
<accession>A0A402CPG5</accession>
<dbReference type="Proteomes" id="UP000287394">
    <property type="component" value="Chromosome"/>
</dbReference>
<dbReference type="InterPro" id="IPR021215">
    <property type="entry name" value="DUF2752"/>
</dbReference>
<dbReference type="OrthoDB" id="9815897at2"/>
<dbReference type="EMBL" id="AP025739">
    <property type="protein sequence ID" value="BDI32962.1"/>
    <property type="molecule type" value="Genomic_DNA"/>
</dbReference>
<organism evidence="1 2">
    <name type="scientific">Capsulimonas corticalis</name>
    <dbReference type="NCBI Taxonomy" id="2219043"/>
    <lineage>
        <taxon>Bacteria</taxon>
        <taxon>Bacillati</taxon>
        <taxon>Armatimonadota</taxon>
        <taxon>Armatimonadia</taxon>
        <taxon>Capsulimonadales</taxon>
        <taxon>Capsulimonadaceae</taxon>
        <taxon>Capsulimonas</taxon>
    </lineage>
</organism>
<dbReference type="AlphaFoldDB" id="A0A402CPG5"/>
<sequence length="159" mass="16867">MSVDTERSSSAEGAAKASHASQATQRVKAECLAACAVLALSVLLPLPDTTGRILHIPSICPFYQLTGLPCPGCGLTRAFVLLSHGDWRQSLAFHPMGWAAYAAFILVAIDGAPAALQIRDRGWLPRRVRSGVLWACVCATLAAGLIRLIGDAAEGRRLF</sequence>
<reference evidence="1 2" key="1">
    <citation type="journal article" date="2019" name="Int. J. Syst. Evol. Microbiol.">
        <title>Capsulimonas corticalis gen. nov., sp. nov., an aerobic capsulated bacterium, of a novel bacterial order, Capsulimonadales ord. nov., of the class Armatimonadia of the phylum Armatimonadetes.</title>
        <authorList>
            <person name="Li J."/>
            <person name="Kudo C."/>
            <person name="Tonouchi A."/>
        </authorList>
    </citation>
    <scope>NUCLEOTIDE SEQUENCE [LARGE SCALE GENOMIC DNA]</scope>
    <source>
        <strain evidence="1 2">AX-7</strain>
    </source>
</reference>
<keyword evidence="2" id="KW-1185">Reference proteome</keyword>
<evidence type="ECO:0000313" key="1">
    <source>
        <dbReference type="EMBL" id="BDI32962.1"/>
    </source>
</evidence>
<name>A0A402CPG5_9BACT</name>
<evidence type="ECO:0000313" key="2">
    <source>
        <dbReference type="Proteomes" id="UP000287394"/>
    </source>
</evidence>
<protein>
    <submittedName>
        <fullName evidence="1">Uncharacterized protein</fullName>
    </submittedName>
</protein>
<gene>
    <name evidence="1" type="ORF">CCAX7_50130</name>
</gene>
<dbReference type="KEGG" id="ccot:CCAX7_50130"/>